<protein>
    <submittedName>
        <fullName evidence="1">Uncharacterized protein</fullName>
    </submittedName>
</protein>
<dbReference type="AlphaFoldDB" id="A0A7Y0YHI9"/>
<organism evidence="1 2">
    <name type="scientific">Mobiluncus mulieris</name>
    <dbReference type="NCBI Taxonomy" id="2052"/>
    <lineage>
        <taxon>Bacteria</taxon>
        <taxon>Bacillati</taxon>
        <taxon>Actinomycetota</taxon>
        <taxon>Actinomycetes</taxon>
        <taxon>Actinomycetales</taxon>
        <taxon>Actinomycetaceae</taxon>
        <taxon>Mobiluncus</taxon>
    </lineage>
</organism>
<reference evidence="1 2" key="1">
    <citation type="submission" date="2020-04" db="EMBL/GenBank/DDBJ databases">
        <title>Antimicrobial susceptibility and clonality of vaginal-derived multi-drug resistant Mobiluncus isolates in China.</title>
        <authorList>
            <person name="Zhang X."/>
        </authorList>
    </citation>
    <scope>NUCLEOTIDE SEQUENCE [LARGE SCALE GENOMIC DNA]</scope>
    <source>
        <strain evidence="1 2">12</strain>
    </source>
</reference>
<dbReference type="EMBL" id="JABCUS010000007">
    <property type="protein sequence ID" value="NMX03135.1"/>
    <property type="molecule type" value="Genomic_DNA"/>
</dbReference>
<sequence length="201" mass="22265">MGTARNSSTPPPPSVDASSTELYRYYVDDLEEIEKLSPSFNTLPQAAELREARSVVMSKSHLTETKAQAELDRLKPQMLQEWREMIAQSKAQHVKAKAEVANQSCNPNINGISNCPGIKEPTFDDNPSMVSLIGYHNVLIRSQAMEATRVGNSKVKTTRFLIFKNKNAVGGAVQLPQGMWFTVSPTERGLFPKAVWPNCGE</sequence>
<dbReference type="Proteomes" id="UP000575397">
    <property type="component" value="Unassembled WGS sequence"/>
</dbReference>
<name>A0A7Y0YHI9_9ACTO</name>
<gene>
    <name evidence="1" type="ORF">HHJ77_04090</name>
</gene>
<evidence type="ECO:0000313" key="1">
    <source>
        <dbReference type="EMBL" id="NMX03135.1"/>
    </source>
</evidence>
<evidence type="ECO:0000313" key="2">
    <source>
        <dbReference type="Proteomes" id="UP000575397"/>
    </source>
</evidence>
<dbReference type="RefSeq" id="WP_169762431.1">
    <property type="nucleotide sequence ID" value="NZ_JABCUR010000002.1"/>
</dbReference>
<proteinExistence type="predicted"/>
<comment type="caution">
    <text evidence="1">The sequence shown here is derived from an EMBL/GenBank/DDBJ whole genome shotgun (WGS) entry which is preliminary data.</text>
</comment>
<accession>A0A7Y0YHI9</accession>